<comment type="caution">
    <text evidence="2">The sequence shown here is derived from an EMBL/GenBank/DDBJ whole genome shotgun (WGS) entry which is preliminary data.</text>
</comment>
<protein>
    <submittedName>
        <fullName evidence="2">Outer membrane lipid asymmetry maintenance protein MlaD</fullName>
    </submittedName>
</protein>
<dbReference type="PANTHER" id="PTHR33371">
    <property type="entry name" value="INTERMEMBRANE PHOSPHOLIPID TRANSPORT SYSTEM BINDING PROTEIN MLAD-RELATED"/>
    <property type="match status" value="1"/>
</dbReference>
<dbReference type="GO" id="GO:0005543">
    <property type="term" value="F:phospholipid binding"/>
    <property type="evidence" value="ECO:0007669"/>
    <property type="project" value="TreeGrafter"/>
</dbReference>
<dbReference type="Proteomes" id="UP000253769">
    <property type="component" value="Unassembled WGS sequence"/>
</dbReference>
<organism evidence="2 3">
    <name type="scientific">Motiliproteus coralliicola</name>
    <dbReference type="NCBI Taxonomy" id="2283196"/>
    <lineage>
        <taxon>Bacteria</taxon>
        <taxon>Pseudomonadati</taxon>
        <taxon>Pseudomonadota</taxon>
        <taxon>Gammaproteobacteria</taxon>
        <taxon>Oceanospirillales</taxon>
        <taxon>Oceanospirillaceae</taxon>
        <taxon>Motiliproteus</taxon>
    </lineage>
</organism>
<dbReference type="RefSeq" id="WP_114696117.1">
    <property type="nucleotide sequence ID" value="NZ_QQOH01000003.1"/>
</dbReference>
<accession>A0A369WDD9</accession>
<dbReference type="InterPro" id="IPR030970">
    <property type="entry name" value="ABC_MlaD"/>
</dbReference>
<keyword evidence="3" id="KW-1185">Reference proteome</keyword>
<dbReference type="OrthoDB" id="9788420at2"/>
<proteinExistence type="predicted"/>
<dbReference type="GO" id="GO:0005548">
    <property type="term" value="F:phospholipid transporter activity"/>
    <property type="evidence" value="ECO:0007669"/>
    <property type="project" value="TreeGrafter"/>
</dbReference>
<dbReference type="AlphaFoldDB" id="A0A369WDD9"/>
<dbReference type="PANTHER" id="PTHR33371:SF4">
    <property type="entry name" value="INTERMEMBRANE PHOSPHOLIPID TRANSPORT SYSTEM BINDING PROTEIN MLAD"/>
    <property type="match status" value="1"/>
</dbReference>
<evidence type="ECO:0000259" key="1">
    <source>
        <dbReference type="Pfam" id="PF02470"/>
    </source>
</evidence>
<sequence>MRIRTLELGVGAFMLAGLLALVVLVVNISGLSLSAPQQSYTLYALFENAGGLTVRSKVAMSGVTIGQVTAIEIDQEALMARVEMKINSDVDYLSYDSSAAILTAGLLGEKYIGITVGGEEEMLTEGDYIDDTQSSLVLEELIGKFLFNKVNEE</sequence>
<dbReference type="InterPro" id="IPR003399">
    <property type="entry name" value="Mce/MlaD"/>
</dbReference>
<reference evidence="2 3" key="1">
    <citation type="submission" date="2018-07" db="EMBL/GenBank/DDBJ databases">
        <title>Motiliproteus coralliicola sp. nov., a bacterium isolated from Coral.</title>
        <authorList>
            <person name="Wang G."/>
        </authorList>
    </citation>
    <scope>NUCLEOTIDE SEQUENCE [LARGE SCALE GENOMIC DNA]</scope>
    <source>
        <strain evidence="2 3">C34</strain>
    </source>
</reference>
<gene>
    <name evidence="2" type="primary">mlaD</name>
    <name evidence="2" type="ORF">DV711_12925</name>
</gene>
<feature type="domain" description="Mce/MlaD" evidence="1">
    <location>
        <begin position="39"/>
        <end position="116"/>
    </location>
</feature>
<name>A0A369WDD9_9GAMM</name>
<dbReference type="Pfam" id="PF02470">
    <property type="entry name" value="MlaD"/>
    <property type="match status" value="1"/>
</dbReference>
<dbReference type="InterPro" id="IPR052336">
    <property type="entry name" value="MlaD_Phospholipid_Transporter"/>
</dbReference>
<evidence type="ECO:0000313" key="2">
    <source>
        <dbReference type="EMBL" id="RDE19772.1"/>
    </source>
</evidence>
<evidence type="ECO:0000313" key="3">
    <source>
        <dbReference type="Proteomes" id="UP000253769"/>
    </source>
</evidence>
<dbReference type="NCBIfam" id="TIGR04430">
    <property type="entry name" value="OM_asym_MlaD"/>
    <property type="match status" value="1"/>
</dbReference>
<dbReference type="EMBL" id="QQOH01000003">
    <property type="protein sequence ID" value="RDE19772.1"/>
    <property type="molecule type" value="Genomic_DNA"/>
</dbReference>